<comment type="catalytic activity">
    <reaction evidence="6 7">
        <text>UDP-alpha-D-glucose + 2 NAD(+) + H2O = UDP-alpha-D-glucuronate + 2 NADH + 3 H(+)</text>
        <dbReference type="Rhea" id="RHEA:23596"/>
        <dbReference type="ChEBI" id="CHEBI:15377"/>
        <dbReference type="ChEBI" id="CHEBI:15378"/>
        <dbReference type="ChEBI" id="CHEBI:57540"/>
        <dbReference type="ChEBI" id="CHEBI:57945"/>
        <dbReference type="ChEBI" id="CHEBI:58052"/>
        <dbReference type="ChEBI" id="CHEBI:58885"/>
        <dbReference type="EC" id="1.1.1.22"/>
    </reaction>
</comment>
<comment type="similarity">
    <text evidence="2 7">Belongs to the UDP-glucose/GDP-mannose dehydrogenase family.</text>
</comment>
<evidence type="ECO:0000256" key="3">
    <source>
        <dbReference type="ARBA" id="ARBA00012954"/>
    </source>
</evidence>
<dbReference type="GO" id="GO:0003979">
    <property type="term" value="F:UDP-glucose 6-dehydrogenase activity"/>
    <property type="evidence" value="ECO:0007669"/>
    <property type="project" value="UniProtKB-EC"/>
</dbReference>
<evidence type="ECO:0000256" key="1">
    <source>
        <dbReference type="ARBA" id="ARBA00004701"/>
    </source>
</evidence>
<dbReference type="NCBIfam" id="TIGR03026">
    <property type="entry name" value="NDP-sugDHase"/>
    <property type="match status" value="1"/>
</dbReference>
<name>A0A6B0GPQ2_9EURY</name>
<dbReference type="Pfam" id="PF00984">
    <property type="entry name" value="UDPG_MGDP_dh"/>
    <property type="match status" value="1"/>
</dbReference>
<keyword evidence="5 7" id="KW-0520">NAD</keyword>
<dbReference type="OrthoDB" id="59839at2157"/>
<keyword evidence="13" id="KW-1185">Reference proteome</keyword>
<feature type="binding site" evidence="9">
    <location>
        <begin position="260"/>
        <end position="264"/>
    </location>
    <ligand>
        <name>substrate</name>
    </ligand>
</feature>
<dbReference type="SUPFAM" id="SSF48179">
    <property type="entry name" value="6-phosphogluconate dehydrogenase C-terminal domain-like"/>
    <property type="match status" value="1"/>
</dbReference>
<dbReference type="InterPro" id="IPR017476">
    <property type="entry name" value="UDP-Glc/GDP-Man"/>
</dbReference>
<dbReference type="PANTHER" id="PTHR43750:SF3">
    <property type="entry name" value="UDP-GLUCOSE 6-DEHYDROGENASE TUAD"/>
    <property type="match status" value="1"/>
</dbReference>
<evidence type="ECO:0000259" key="11">
    <source>
        <dbReference type="SMART" id="SM00984"/>
    </source>
</evidence>
<evidence type="ECO:0000256" key="7">
    <source>
        <dbReference type="PIRNR" id="PIRNR000124"/>
    </source>
</evidence>
<proteinExistence type="inferred from homology"/>
<feature type="binding site" evidence="10">
    <location>
        <position position="84"/>
    </location>
    <ligand>
        <name>NAD(+)</name>
        <dbReference type="ChEBI" id="CHEBI:57540"/>
    </ligand>
</feature>
<feature type="binding site" evidence="9">
    <location>
        <position position="330"/>
    </location>
    <ligand>
        <name>substrate</name>
    </ligand>
</feature>
<gene>
    <name evidence="12" type="ORF">GQS65_20375</name>
</gene>
<dbReference type="SMART" id="SM00984">
    <property type="entry name" value="UDPG_MGDP_dh_C"/>
    <property type="match status" value="1"/>
</dbReference>
<dbReference type="SUPFAM" id="SSF52413">
    <property type="entry name" value="UDP-glucose/GDP-mannose dehydrogenase C-terminal domain"/>
    <property type="match status" value="1"/>
</dbReference>
<dbReference type="Pfam" id="PF03720">
    <property type="entry name" value="UDPG_MGDP_dh_C"/>
    <property type="match status" value="1"/>
</dbReference>
<dbReference type="EMBL" id="WSZK01000041">
    <property type="protein sequence ID" value="MWG36812.1"/>
    <property type="molecule type" value="Genomic_DNA"/>
</dbReference>
<dbReference type="InterPro" id="IPR036220">
    <property type="entry name" value="UDP-Glc/GDP-Man_DH_C_sf"/>
</dbReference>
<dbReference type="EC" id="1.1.1.22" evidence="3 7"/>
<dbReference type="Gene3D" id="1.20.5.100">
    <property type="entry name" value="Cytochrome c1, transmembrane anchor, C-terminal"/>
    <property type="match status" value="1"/>
</dbReference>
<feature type="active site" description="Nucleophile" evidence="8">
    <location>
        <position position="271"/>
    </location>
</feature>
<evidence type="ECO:0000256" key="10">
    <source>
        <dbReference type="PIRSR" id="PIRSR500134-3"/>
    </source>
</evidence>
<dbReference type="GO" id="GO:0000271">
    <property type="term" value="P:polysaccharide biosynthetic process"/>
    <property type="evidence" value="ECO:0007669"/>
    <property type="project" value="InterPro"/>
</dbReference>
<feature type="binding site" evidence="10">
    <location>
        <position position="30"/>
    </location>
    <ligand>
        <name>NAD(+)</name>
        <dbReference type="ChEBI" id="CHEBI:57540"/>
    </ligand>
</feature>
<evidence type="ECO:0000256" key="4">
    <source>
        <dbReference type="ARBA" id="ARBA00023002"/>
    </source>
</evidence>
<dbReference type="UniPathway" id="UPA00038">
    <property type="reaction ID" value="UER00491"/>
</dbReference>
<dbReference type="RefSeq" id="WP_158206462.1">
    <property type="nucleotide sequence ID" value="NZ_WSZK01000041.1"/>
</dbReference>
<dbReference type="Gene3D" id="3.40.50.720">
    <property type="entry name" value="NAD(P)-binding Rossmann-like Domain"/>
    <property type="match status" value="2"/>
</dbReference>
<evidence type="ECO:0000256" key="9">
    <source>
        <dbReference type="PIRSR" id="PIRSR500134-2"/>
    </source>
</evidence>
<dbReference type="InterPro" id="IPR008927">
    <property type="entry name" value="6-PGluconate_DH-like_C_sf"/>
</dbReference>
<dbReference type="Proteomes" id="UP000451471">
    <property type="component" value="Unassembled WGS sequence"/>
</dbReference>
<dbReference type="InterPro" id="IPR014026">
    <property type="entry name" value="UDP-Glc/GDP-Man_DH_dimer"/>
</dbReference>
<dbReference type="PANTHER" id="PTHR43750">
    <property type="entry name" value="UDP-GLUCOSE 6-DEHYDROGENASE TUAD"/>
    <property type="match status" value="1"/>
</dbReference>
<dbReference type="InterPro" id="IPR014027">
    <property type="entry name" value="UDP-Glc/GDP-Man_DH_C"/>
</dbReference>
<feature type="binding site" evidence="9">
    <location>
        <position position="215"/>
    </location>
    <ligand>
        <name>substrate</name>
    </ligand>
</feature>
<dbReference type="GO" id="GO:0006065">
    <property type="term" value="P:UDP-glucuronate biosynthetic process"/>
    <property type="evidence" value="ECO:0007669"/>
    <property type="project" value="UniProtKB-UniPathway"/>
</dbReference>
<feature type="binding site" evidence="10">
    <location>
        <position position="337"/>
    </location>
    <ligand>
        <name>NAD(+)</name>
        <dbReference type="ChEBI" id="CHEBI:57540"/>
    </ligand>
</feature>
<dbReference type="InterPro" id="IPR036291">
    <property type="entry name" value="NAD(P)-bd_dom_sf"/>
</dbReference>
<dbReference type="Pfam" id="PF03721">
    <property type="entry name" value="UDPG_MGDP_dh_N"/>
    <property type="match status" value="1"/>
</dbReference>
<comment type="caution">
    <text evidence="12">The sequence shown here is derived from an EMBL/GenBank/DDBJ whole genome shotgun (WGS) entry which is preliminary data.</text>
</comment>
<evidence type="ECO:0000256" key="8">
    <source>
        <dbReference type="PIRSR" id="PIRSR500134-1"/>
    </source>
</evidence>
<feature type="binding site" evidence="9">
    <location>
        <position position="268"/>
    </location>
    <ligand>
        <name>substrate</name>
    </ligand>
</feature>
<accession>A0A6B0GPQ2</accession>
<organism evidence="12 13">
    <name type="scientific">Halomarina oriensis</name>
    <dbReference type="NCBI Taxonomy" id="671145"/>
    <lineage>
        <taxon>Archaea</taxon>
        <taxon>Methanobacteriati</taxon>
        <taxon>Methanobacteriota</taxon>
        <taxon>Stenosarchaea group</taxon>
        <taxon>Halobacteria</taxon>
        <taxon>Halobacteriales</taxon>
        <taxon>Natronomonadaceae</taxon>
        <taxon>Halomarina</taxon>
    </lineage>
</organism>
<feature type="domain" description="UDP-glucose/GDP-mannose dehydrogenase C-terminal" evidence="11">
    <location>
        <begin position="323"/>
        <end position="423"/>
    </location>
</feature>
<sequence>MNVSVVGSGYVGTSVAACLADLGHDVVAIDIDADIVERINAGESPIHEPGLPERIEEHAGGRLRATTDHAALLDTDLTFVAMQTPSRDDGSIDLSVVEAGMRDVGETLAEKEGYHLVVVKSTVLPGMTEERLIPILEEASGKTAGEEFGVAVNPEFQSQGTAVDDFMNPDKLVFGTDGDARALSLLNDLYDPLVEQADARAEIVETGLREGAMIKYANNVFLAAKLSTINEIANVCKEYGVDSYEVSEAIGLDERIGAPFLRSGAGWGGSCFPKDTDALRAAAREKEYDPVLLDAVVTVNDRQPVRMVDFLERHTDVAGKRIAVLGLAFKPQTDDIRGSRSKLAIEALEARGAQVVAFDPTEAADHMAEQYPDVEYVDSAAAALDGAHGALVMTDWPEFAALDAEFDAMADPVVVDGRRIVERREGIVYDGLTW</sequence>
<dbReference type="InterPro" id="IPR001732">
    <property type="entry name" value="UDP-Glc/GDP-Man_DH_N"/>
</dbReference>
<evidence type="ECO:0000256" key="2">
    <source>
        <dbReference type="ARBA" id="ARBA00006601"/>
    </source>
</evidence>
<dbReference type="NCBIfam" id="NF041297">
    <property type="entry name" value="UDPGDh_AglM"/>
    <property type="match status" value="1"/>
</dbReference>
<dbReference type="InterPro" id="IPR054886">
    <property type="entry name" value="UDPGDh_AglM"/>
</dbReference>
<evidence type="ECO:0000256" key="5">
    <source>
        <dbReference type="ARBA" id="ARBA00023027"/>
    </source>
</evidence>
<keyword evidence="4 7" id="KW-0560">Oxidoreductase</keyword>
<evidence type="ECO:0000313" key="13">
    <source>
        <dbReference type="Proteomes" id="UP000451471"/>
    </source>
</evidence>
<dbReference type="SUPFAM" id="SSF51735">
    <property type="entry name" value="NAD(P)-binding Rossmann-fold domains"/>
    <property type="match status" value="1"/>
</dbReference>
<dbReference type="PIRSF" id="PIRSF500134">
    <property type="entry name" value="UDPglc_DH_bac"/>
    <property type="match status" value="1"/>
</dbReference>
<feature type="binding site" evidence="10">
    <location>
        <position position="122"/>
    </location>
    <ligand>
        <name>NAD(+)</name>
        <dbReference type="ChEBI" id="CHEBI:57540"/>
    </ligand>
</feature>
<dbReference type="InterPro" id="IPR028357">
    <property type="entry name" value="UDPglc_DH_bac"/>
</dbReference>
<comment type="pathway">
    <text evidence="1">Nucleotide-sugar biosynthesis; UDP-alpha-D-glucuronate biosynthesis; UDP-alpha-D-glucuronate from UDP-alpha-D-glucose: step 1/1.</text>
</comment>
<protein>
    <recommendedName>
        <fullName evidence="3 7">UDP-glucose 6-dehydrogenase</fullName>
        <ecNumber evidence="3 7">1.1.1.22</ecNumber>
    </recommendedName>
</protein>
<reference evidence="12 13" key="1">
    <citation type="submission" date="2019-12" db="EMBL/GenBank/DDBJ databases">
        <title>Halocatena pleomorpha gen. nov. sp. nov., an extremely halophilic archaeon of family Halobacteriaceae isolated from saltpan soil.</title>
        <authorList>
            <person name="Pal Y."/>
            <person name="Verma A."/>
            <person name="Krishnamurthi S."/>
            <person name="Kumar P."/>
        </authorList>
    </citation>
    <scope>NUCLEOTIDE SEQUENCE [LARGE SCALE GENOMIC DNA]</scope>
    <source>
        <strain evidence="12 13">JCM 16495</strain>
    </source>
</reference>
<evidence type="ECO:0000256" key="6">
    <source>
        <dbReference type="ARBA" id="ARBA00047473"/>
    </source>
</evidence>
<dbReference type="GO" id="GO:0051287">
    <property type="term" value="F:NAD binding"/>
    <property type="evidence" value="ECO:0007669"/>
    <property type="project" value="InterPro"/>
</dbReference>
<dbReference type="PIRSF" id="PIRSF000124">
    <property type="entry name" value="UDPglc_GDPman_dh"/>
    <property type="match status" value="1"/>
</dbReference>
<evidence type="ECO:0000313" key="12">
    <source>
        <dbReference type="EMBL" id="MWG36812.1"/>
    </source>
</evidence>
<dbReference type="AlphaFoldDB" id="A0A6B0GPQ2"/>
<feature type="binding site" evidence="10">
    <location>
        <position position="274"/>
    </location>
    <ligand>
        <name>NAD(+)</name>
        <dbReference type="ChEBI" id="CHEBI:57540"/>
    </ligand>
</feature>